<comment type="caution">
    <text evidence="2">The sequence shown here is derived from an EMBL/GenBank/DDBJ whole genome shotgun (WGS) entry which is preliminary data.</text>
</comment>
<dbReference type="RefSeq" id="WP_118143980.1">
    <property type="nucleotide sequence ID" value="NZ_CAXMZC010000001.1"/>
</dbReference>
<proteinExistence type="predicted"/>
<gene>
    <name evidence="2" type="ORF">PM738_13910</name>
</gene>
<accession>A0AB35IMI5</accession>
<sequence>MNFNFIIYLAMGIALWVIAIVLRKNMISEINTSSTCKILAFMILQYILLFFIVLLFAVGLVVILSSLTFSISDIAVKLYSYISPEGTIEYKDCLSTVVTIFTILGSVMTGSFVYIFGKSNKDDISEIKKTVTEIYKNNPKKRLR</sequence>
<keyword evidence="1" id="KW-1133">Transmembrane helix</keyword>
<feature type="transmembrane region" description="Helical" evidence="1">
    <location>
        <begin position="6"/>
        <end position="22"/>
    </location>
</feature>
<organism evidence="2 3">
    <name type="scientific">Thomasclavelia ramosa</name>
    <dbReference type="NCBI Taxonomy" id="1547"/>
    <lineage>
        <taxon>Bacteria</taxon>
        <taxon>Bacillati</taxon>
        <taxon>Bacillota</taxon>
        <taxon>Erysipelotrichia</taxon>
        <taxon>Erysipelotrichales</taxon>
        <taxon>Coprobacillaceae</taxon>
        <taxon>Thomasclavelia</taxon>
    </lineage>
</organism>
<evidence type="ECO:0000313" key="3">
    <source>
        <dbReference type="Proteomes" id="UP001211987"/>
    </source>
</evidence>
<protein>
    <submittedName>
        <fullName evidence="2">Uncharacterized protein</fullName>
    </submittedName>
</protein>
<feature type="transmembrane region" description="Helical" evidence="1">
    <location>
        <begin position="43"/>
        <end position="71"/>
    </location>
</feature>
<evidence type="ECO:0000313" key="2">
    <source>
        <dbReference type="EMBL" id="MDB7084900.1"/>
    </source>
</evidence>
<dbReference type="Proteomes" id="UP001211987">
    <property type="component" value="Unassembled WGS sequence"/>
</dbReference>
<dbReference type="EMBL" id="JAQLKE010000027">
    <property type="protein sequence ID" value="MDB7084900.1"/>
    <property type="molecule type" value="Genomic_DNA"/>
</dbReference>
<keyword evidence="1" id="KW-0472">Membrane</keyword>
<evidence type="ECO:0000256" key="1">
    <source>
        <dbReference type="SAM" id="Phobius"/>
    </source>
</evidence>
<keyword evidence="1" id="KW-0812">Transmembrane</keyword>
<reference evidence="2" key="1">
    <citation type="submission" date="2023-01" db="EMBL/GenBank/DDBJ databases">
        <title>Human gut microbiome strain richness.</title>
        <authorList>
            <person name="Chen-Liaw A."/>
        </authorList>
    </citation>
    <scope>NUCLEOTIDE SEQUENCE</scope>
    <source>
        <strain evidence="2">1001217st2_G6_1001217B_191108</strain>
    </source>
</reference>
<feature type="transmembrane region" description="Helical" evidence="1">
    <location>
        <begin position="94"/>
        <end position="116"/>
    </location>
</feature>
<dbReference type="AlphaFoldDB" id="A0AB35IMI5"/>
<name>A0AB35IMI5_9FIRM</name>